<feature type="transmembrane region" description="Helical" evidence="7">
    <location>
        <begin position="87"/>
        <end position="107"/>
    </location>
</feature>
<evidence type="ECO:0000256" key="8">
    <source>
        <dbReference type="SAM" id="MobiDB-lite"/>
    </source>
</evidence>
<feature type="transmembrane region" description="Helical" evidence="7">
    <location>
        <begin position="535"/>
        <end position="561"/>
    </location>
</feature>
<sequence>MIPEITAKYDWILAITSIAFVFSAFGNGANDVSNSYATSVAARTLTVWQAGILAVITEFVGAVALGDRVTSTIKSSIITPDRFMGKPGTFMLAMGCAEVGSAFWLMFATSKGMPVSTTQTVVGALIGVGFASQADITWAWKKGSVSQTAASWGIAPGIAACFSALIFGILKYSVLERKDPFKWAMRLIPVYLSVTGAILALFIVVEAPTAPSLEEFGAGKAAGIILGVFGGCLLISIVFFMPYFRRRLIMQDSRIRFYHLPLGPWLLKENCPIYFPAKRETVVTNYYEDAFGEVRAGEGAAEKNPSPELPHDSKEPTDLERIADSVQSSPEIKPRKRIVQPEERFLDPVKDLSWFHPMKYWGWTKFILLQGVTRDVISHDSEKLRDIHSRARRYDVRVEHLWTYCQVVSAMMMSIAHGSNDVANAVGPWAGSYATYKSGAVNTKADTPVWFLVIAGLLLGAGFWFYGYHVLRSLGNKITQMSPTRGFATELGAAITVLLASRLGLPVSTTQCLTGAAMGVALMNYDLKAVNWMQLLYIFGGWVLTLPCAGLISGLICLMALNAPHF</sequence>
<proteinExistence type="inferred from homology"/>
<evidence type="ECO:0000256" key="4">
    <source>
        <dbReference type="ARBA" id="ARBA00022692"/>
    </source>
</evidence>
<evidence type="ECO:0000313" key="10">
    <source>
        <dbReference type="Proteomes" id="UP000452235"/>
    </source>
</evidence>
<dbReference type="EMBL" id="BLJY01000002">
    <property type="protein sequence ID" value="GFF12920.1"/>
    <property type="molecule type" value="Genomic_DNA"/>
</dbReference>
<keyword evidence="4 7" id="KW-0812">Transmembrane</keyword>
<dbReference type="AlphaFoldDB" id="A0A5M3YT56"/>
<keyword evidence="2 7" id="KW-0813">Transport</keyword>
<comment type="function">
    <text evidence="7">Sodium-phosphate symporter.</text>
</comment>
<feature type="transmembrane region" description="Helical" evidence="7">
    <location>
        <begin position="449"/>
        <end position="466"/>
    </location>
</feature>
<evidence type="ECO:0000256" key="2">
    <source>
        <dbReference type="ARBA" id="ARBA00022448"/>
    </source>
</evidence>
<feature type="transmembrane region" description="Helical" evidence="7">
    <location>
        <begin position="224"/>
        <end position="244"/>
    </location>
</feature>
<evidence type="ECO:0000256" key="6">
    <source>
        <dbReference type="ARBA" id="ARBA00023136"/>
    </source>
</evidence>
<feature type="region of interest" description="Disordered" evidence="8">
    <location>
        <begin position="298"/>
        <end position="333"/>
    </location>
</feature>
<name>A0A5M3YT56_ASPTE</name>
<keyword evidence="5 7" id="KW-1133">Transmembrane helix</keyword>
<keyword evidence="6 7" id="KW-0472">Membrane</keyword>
<feature type="transmembrane region" description="Helical" evidence="7">
    <location>
        <begin position="487"/>
        <end position="505"/>
    </location>
</feature>
<dbReference type="Pfam" id="PF01384">
    <property type="entry name" value="PHO4"/>
    <property type="match status" value="1"/>
</dbReference>
<feature type="transmembrane region" description="Helical" evidence="7">
    <location>
        <begin position="149"/>
        <end position="172"/>
    </location>
</feature>
<evidence type="ECO:0000313" key="9">
    <source>
        <dbReference type="EMBL" id="GFF12920.1"/>
    </source>
</evidence>
<dbReference type="OrthoDB" id="260807at2759"/>
<feature type="transmembrane region" description="Helical" evidence="7">
    <location>
        <begin position="184"/>
        <end position="204"/>
    </location>
</feature>
<dbReference type="GO" id="GO:0035435">
    <property type="term" value="P:phosphate ion transmembrane transport"/>
    <property type="evidence" value="ECO:0007669"/>
    <property type="project" value="TreeGrafter"/>
</dbReference>
<reference evidence="9 10" key="1">
    <citation type="submission" date="2020-01" db="EMBL/GenBank/DDBJ databases">
        <title>Aspergillus terreus IFO 6365 whole genome shotgun sequence.</title>
        <authorList>
            <person name="Kanamasa S."/>
            <person name="Takahashi H."/>
        </authorList>
    </citation>
    <scope>NUCLEOTIDE SEQUENCE [LARGE SCALE GENOMIC DNA]</scope>
    <source>
        <strain evidence="9 10">IFO 6365</strain>
    </source>
</reference>
<dbReference type="InterPro" id="IPR001204">
    <property type="entry name" value="Phos_transporter"/>
</dbReference>
<evidence type="ECO:0000256" key="1">
    <source>
        <dbReference type="ARBA" id="ARBA00004141"/>
    </source>
</evidence>
<dbReference type="PANTHER" id="PTHR11101">
    <property type="entry name" value="PHOSPHATE TRANSPORTER"/>
    <property type="match status" value="1"/>
</dbReference>
<comment type="caution">
    <text evidence="9">The sequence shown here is derived from an EMBL/GenBank/DDBJ whole genome shotgun (WGS) entry which is preliminary data.</text>
</comment>
<dbReference type="PANTHER" id="PTHR11101:SF55">
    <property type="entry name" value="PHOSPHATE TRANSPORTER"/>
    <property type="match status" value="1"/>
</dbReference>
<accession>A0A5M3YT56</accession>
<evidence type="ECO:0000256" key="7">
    <source>
        <dbReference type="RuleBase" id="RU363058"/>
    </source>
</evidence>
<feature type="transmembrane region" description="Helical" evidence="7">
    <location>
        <begin position="46"/>
        <end position="66"/>
    </location>
</feature>
<keyword evidence="3 7" id="KW-0592">Phosphate transport</keyword>
<feature type="compositionally biased region" description="Basic and acidic residues" evidence="8">
    <location>
        <begin position="309"/>
        <end position="323"/>
    </location>
</feature>
<protein>
    <recommendedName>
        <fullName evidence="7">Phosphate transporter</fullName>
    </recommendedName>
</protein>
<dbReference type="GO" id="GO:0005315">
    <property type="term" value="F:phosphate transmembrane transporter activity"/>
    <property type="evidence" value="ECO:0007669"/>
    <property type="project" value="InterPro"/>
</dbReference>
<evidence type="ECO:0000256" key="5">
    <source>
        <dbReference type="ARBA" id="ARBA00022989"/>
    </source>
</evidence>
<comment type="subcellular location">
    <subcellularLocation>
        <location evidence="1 7">Membrane</location>
        <topology evidence="1 7">Multi-pass membrane protein</topology>
    </subcellularLocation>
</comment>
<comment type="similarity">
    <text evidence="7">Belongs to the inorganic phosphate transporter (PiT) (TC 2.A.20) family.</text>
</comment>
<keyword evidence="10" id="KW-1185">Reference proteome</keyword>
<gene>
    <name evidence="9" type="ORF">ATEIFO6365_0002003000</name>
</gene>
<dbReference type="VEuPathDB" id="FungiDB:ATEG_01933"/>
<dbReference type="Proteomes" id="UP000452235">
    <property type="component" value="Unassembled WGS sequence"/>
</dbReference>
<organism evidence="9 10">
    <name type="scientific">Aspergillus terreus</name>
    <dbReference type="NCBI Taxonomy" id="33178"/>
    <lineage>
        <taxon>Eukaryota</taxon>
        <taxon>Fungi</taxon>
        <taxon>Dikarya</taxon>
        <taxon>Ascomycota</taxon>
        <taxon>Pezizomycotina</taxon>
        <taxon>Eurotiomycetes</taxon>
        <taxon>Eurotiomycetidae</taxon>
        <taxon>Eurotiales</taxon>
        <taxon>Aspergillaceae</taxon>
        <taxon>Aspergillus</taxon>
        <taxon>Aspergillus subgen. Circumdati</taxon>
    </lineage>
</organism>
<evidence type="ECO:0000256" key="3">
    <source>
        <dbReference type="ARBA" id="ARBA00022592"/>
    </source>
</evidence>
<feature type="transmembrane region" description="Helical" evidence="7">
    <location>
        <begin position="9"/>
        <end position="26"/>
    </location>
</feature>
<dbReference type="GO" id="GO:0016020">
    <property type="term" value="C:membrane"/>
    <property type="evidence" value="ECO:0007669"/>
    <property type="project" value="UniProtKB-SubCell"/>
</dbReference>